<reference evidence="3" key="3">
    <citation type="submission" date="2025-04" db="UniProtKB">
        <authorList>
            <consortium name="RefSeq"/>
        </authorList>
    </citation>
    <scope>IDENTIFICATION</scope>
    <source>
        <strain evidence="3">CBS 304.34</strain>
    </source>
</reference>
<dbReference type="Proteomes" id="UP000504636">
    <property type="component" value="Unplaced"/>
</dbReference>
<sequence>MSAHPRTRSLHPGQGCKMAIGFQKVGWSGRRRRVVRSCASLVCCERPPCRITRDRTLACLAWFPQFATAEVSSPIVRVAGHQALTPSPPSILGLLGPQDLGLCCAGAASRELATLATGLPALSLSSRILNPVMGAAPCKMLFLPHAPRCCIARRLCAGDCASCCDAETRDAENKSTPLCPWKR</sequence>
<dbReference type="RefSeq" id="XP_033578655.1">
    <property type="nucleotide sequence ID" value="XM_033721968.1"/>
</dbReference>
<reference evidence="3" key="2">
    <citation type="submission" date="2020-04" db="EMBL/GenBank/DDBJ databases">
        <authorList>
            <consortium name="NCBI Genome Project"/>
        </authorList>
    </citation>
    <scope>NUCLEOTIDE SEQUENCE</scope>
    <source>
        <strain evidence="3">CBS 304.34</strain>
    </source>
</reference>
<dbReference type="EMBL" id="MU003698">
    <property type="protein sequence ID" value="KAF2811691.1"/>
    <property type="molecule type" value="Genomic_DNA"/>
</dbReference>
<keyword evidence="2" id="KW-1185">Reference proteome</keyword>
<proteinExistence type="predicted"/>
<organism evidence="1">
    <name type="scientific">Mytilinidion resinicola</name>
    <dbReference type="NCBI Taxonomy" id="574789"/>
    <lineage>
        <taxon>Eukaryota</taxon>
        <taxon>Fungi</taxon>
        <taxon>Dikarya</taxon>
        <taxon>Ascomycota</taxon>
        <taxon>Pezizomycotina</taxon>
        <taxon>Dothideomycetes</taxon>
        <taxon>Pleosporomycetidae</taxon>
        <taxon>Mytilinidiales</taxon>
        <taxon>Mytilinidiaceae</taxon>
        <taxon>Mytilinidion</taxon>
    </lineage>
</organism>
<evidence type="ECO:0000313" key="2">
    <source>
        <dbReference type="Proteomes" id="UP000504636"/>
    </source>
</evidence>
<accession>A0A6A6YSD5</accession>
<evidence type="ECO:0000313" key="1">
    <source>
        <dbReference type="EMBL" id="KAF2811691.1"/>
    </source>
</evidence>
<reference evidence="1 3" key="1">
    <citation type="journal article" date="2020" name="Stud. Mycol.">
        <title>101 Dothideomycetes genomes: a test case for predicting lifestyles and emergence of pathogens.</title>
        <authorList>
            <person name="Haridas S."/>
            <person name="Albert R."/>
            <person name="Binder M."/>
            <person name="Bloem J."/>
            <person name="Labutti K."/>
            <person name="Salamov A."/>
            <person name="Andreopoulos B."/>
            <person name="Baker S."/>
            <person name="Barry K."/>
            <person name="Bills G."/>
            <person name="Bluhm B."/>
            <person name="Cannon C."/>
            <person name="Castanera R."/>
            <person name="Culley D."/>
            <person name="Daum C."/>
            <person name="Ezra D."/>
            <person name="Gonzalez J."/>
            <person name="Henrissat B."/>
            <person name="Kuo A."/>
            <person name="Liang C."/>
            <person name="Lipzen A."/>
            <person name="Lutzoni F."/>
            <person name="Magnuson J."/>
            <person name="Mondo S."/>
            <person name="Nolan M."/>
            <person name="Ohm R."/>
            <person name="Pangilinan J."/>
            <person name="Park H.-J."/>
            <person name="Ramirez L."/>
            <person name="Alfaro M."/>
            <person name="Sun H."/>
            <person name="Tritt A."/>
            <person name="Yoshinaga Y."/>
            <person name="Zwiers L.-H."/>
            <person name="Turgeon B."/>
            <person name="Goodwin S."/>
            <person name="Spatafora J."/>
            <person name="Crous P."/>
            <person name="Grigoriev I."/>
        </authorList>
    </citation>
    <scope>NUCLEOTIDE SEQUENCE</scope>
    <source>
        <strain evidence="1 3">CBS 304.34</strain>
    </source>
</reference>
<dbReference type="GeneID" id="54462861"/>
<name>A0A6A6YSD5_9PEZI</name>
<evidence type="ECO:0000313" key="3">
    <source>
        <dbReference type="RefSeq" id="XP_033578655.1"/>
    </source>
</evidence>
<dbReference type="AlphaFoldDB" id="A0A6A6YSD5"/>
<protein>
    <submittedName>
        <fullName evidence="1 3">Uncharacterized protein</fullName>
    </submittedName>
</protein>
<gene>
    <name evidence="1 3" type="ORF">BDZ99DRAFT_475215</name>
</gene>